<sequence length="226" mass="25142">MAPGGHRDSPPNPPPNSPQGPYQDLVQPLSRPRYEETVADMDEQFRREPRAYSFQGSNFADDGRDMDQGSDYTRGSSQTASQPHQVFNNCHVYIGSNQYAKGCGRNSSRQTGSQPPRVCENRNANIGPGEDSYSPSRSWRTIDDGRSPVNQNMYVPAYRPGESSFDGPGDLSPAGRVVTREQPFEDTGRTCCNHHHHCCCCCCHGFTLVRKSHSAEIRGFRGIIWS</sequence>
<organism evidence="2 3">
    <name type="scientific">Metarhizium brunneum</name>
    <dbReference type="NCBI Taxonomy" id="500148"/>
    <lineage>
        <taxon>Eukaryota</taxon>
        <taxon>Fungi</taxon>
        <taxon>Dikarya</taxon>
        <taxon>Ascomycota</taxon>
        <taxon>Pezizomycotina</taxon>
        <taxon>Sordariomycetes</taxon>
        <taxon>Hypocreomycetidae</taxon>
        <taxon>Hypocreales</taxon>
        <taxon>Clavicipitaceae</taxon>
        <taxon>Metarhizium</taxon>
    </lineage>
</organism>
<feature type="compositionally biased region" description="Polar residues" evidence="1">
    <location>
        <begin position="102"/>
        <end position="114"/>
    </location>
</feature>
<gene>
    <name evidence="2" type="ORF">G6M90_00g111040</name>
</gene>
<keyword evidence="3" id="KW-1185">Reference proteome</keyword>
<protein>
    <submittedName>
        <fullName evidence="2">Uncharacterized protein</fullName>
    </submittedName>
</protein>
<dbReference type="GeneID" id="26243145"/>
<name>A0A7D5YZT7_9HYPO</name>
<evidence type="ECO:0000313" key="2">
    <source>
        <dbReference type="EMBL" id="QLI74822.1"/>
    </source>
</evidence>
<proteinExistence type="predicted"/>
<dbReference type="OrthoDB" id="10301583at2759"/>
<evidence type="ECO:0000313" key="3">
    <source>
        <dbReference type="Proteomes" id="UP000510686"/>
    </source>
</evidence>
<dbReference type="EMBL" id="CP058938">
    <property type="protein sequence ID" value="QLI74822.1"/>
    <property type="molecule type" value="Genomic_DNA"/>
</dbReference>
<dbReference type="RefSeq" id="XP_014543758.1">
    <property type="nucleotide sequence ID" value="XM_014688272.1"/>
</dbReference>
<feature type="region of interest" description="Disordered" evidence="1">
    <location>
        <begin position="102"/>
        <end position="148"/>
    </location>
</feature>
<reference evidence="2 3" key="1">
    <citation type="submission" date="2020-07" db="EMBL/GenBank/DDBJ databases">
        <title>Telomere length de novo assembly of all 7 chromosomes of the fungus, Metarhizium brunneum, using a novel assembly pipeline.</title>
        <authorList>
            <person name="Saud z."/>
            <person name="Kortsinoglou A."/>
            <person name="Kouvelis V.N."/>
            <person name="Butt T.M."/>
        </authorList>
    </citation>
    <scope>NUCLEOTIDE SEQUENCE [LARGE SCALE GENOMIC DNA]</scope>
    <source>
        <strain evidence="2 3">4556</strain>
    </source>
</reference>
<feature type="region of interest" description="Disordered" evidence="1">
    <location>
        <begin position="1"/>
        <end position="84"/>
    </location>
</feature>
<accession>A0A7D5YZT7</accession>
<feature type="compositionally biased region" description="Polar residues" evidence="1">
    <location>
        <begin position="70"/>
        <end position="84"/>
    </location>
</feature>
<dbReference type="AlphaFoldDB" id="A0A7D5YZT7"/>
<evidence type="ECO:0000256" key="1">
    <source>
        <dbReference type="SAM" id="MobiDB-lite"/>
    </source>
</evidence>
<dbReference type="Proteomes" id="UP000510686">
    <property type="component" value="Chromosome 7"/>
</dbReference>
<dbReference type="KEGG" id="mbrn:26243145"/>